<protein>
    <submittedName>
        <fullName evidence="1">Uncharacterized protein</fullName>
    </submittedName>
</protein>
<dbReference type="HOGENOM" id="CLU_1977214_0_0_10"/>
<proteinExistence type="predicted"/>
<dbReference type="AlphaFoldDB" id="D6CZ24"/>
<dbReference type="eggNOG" id="ENOG50315MV">
    <property type="taxonomic scope" value="Bacteria"/>
</dbReference>
<accession>D6CZ24</accession>
<sequence>MKIIEKCDTRQDTSLQHKHKEITHIGCRRTIKNTRSFTVQYKVFHLLGEKFLSARQGYGGKKEASQQGQRNGIVRAGRVGDRCPLKAGINFLHSMKINQLQTISVRLCRTSLVLPKKGQRIRTSGT</sequence>
<evidence type="ECO:0000313" key="2">
    <source>
        <dbReference type="Proteomes" id="UP000008795"/>
    </source>
</evidence>
<gene>
    <name evidence="1" type="ORF">BXY_23600</name>
</gene>
<name>D6CZ24_9BACE</name>
<organism evidence="1 2">
    <name type="scientific">Bacteroides xylanisolvens XB1A</name>
    <dbReference type="NCBI Taxonomy" id="657309"/>
    <lineage>
        <taxon>Bacteria</taxon>
        <taxon>Pseudomonadati</taxon>
        <taxon>Bacteroidota</taxon>
        <taxon>Bacteroidia</taxon>
        <taxon>Bacteroidales</taxon>
        <taxon>Bacteroidaceae</taxon>
        <taxon>Bacteroides</taxon>
    </lineage>
</organism>
<dbReference type="Proteomes" id="UP000008795">
    <property type="component" value="Chromosome"/>
</dbReference>
<evidence type="ECO:0000313" key="1">
    <source>
        <dbReference type="EMBL" id="CBK67426.1"/>
    </source>
</evidence>
<reference evidence="1 2" key="2">
    <citation type="submission" date="2010-03" db="EMBL/GenBank/DDBJ databases">
        <authorList>
            <person name="Pajon A."/>
        </authorList>
    </citation>
    <scope>NUCLEOTIDE SEQUENCE [LARGE SCALE GENOMIC DNA]</scope>
    <source>
        <strain evidence="1 2">XB1A</strain>
    </source>
</reference>
<dbReference type="EMBL" id="FP929033">
    <property type="protein sequence ID" value="CBK67426.1"/>
    <property type="molecule type" value="Genomic_DNA"/>
</dbReference>
<dbReference type="KEGG" id="bxy:BXY_23600"/>
<reference evidence="1 2" key="1">
    <citation type="submission" date="2010-03" db="EMBL/GenBank/DDBJ databases">
        <title>The genome sequence of Bacteriodes xylanisolvens XB1A.</title>
        <authorList>
            <consortium name="metaHIT consortium -- http://www.metahit.eu/"/>
            <person name="Pajon A."/>
            <person name="Turner K."/>
            <person name="Parkhill J."/>
            <person name="Bernalier A."/>
        </authorList>
    </citation>
    <scope>NUCLEOTIDE SEQUENCE [LARGE SCALE GENOMIC DNA]</scope>
    <source>
        <strain evidence="1 2">XB1A</strain>
    </source>
</reference>